<dbReference type="AlphaFoldDB" id="A0A2C9VW53"/>
<evidence type="ECO:0000256" key="12">
    <source>
        <dbReference type="ARBA" id="ARBA00023324"/>
    </source>
</evidence>
<dbReference type="OrthoDB" id="2113341at2759"/>
<dbReference type="FunFam" id="1.10.420.10:FF:000007">
    <property type="entry name" value="Peroxidase"/>
    <property type="match status" value="1"/>
</dbReference>
<dbReference type="InterPro" id="IPR002016">
    <property type="entry name" value="Haem_peroxidase"/>
</dbReference>
<comment type="similarity">
    <text evidence="18">Belongs to the peroxidase family. Classical plant (class III) peroxidase subfamily.</text>
</comment>
<evidence type="ECO:0000256" key="10">
    <source>
        <dbReference type="ARBA" id="ARBA00023004"/>
    </source>
</evidence>
<feature type="disulfide bond" evidence="17">
    <location>
        <begin position="119"/>
        <end position="320"/>
    </location>
</feature>
<dbReference type="Gene3D" id="1.10.520.10">
    <property type="match status" value="1"/>
</dbReference>
<comment type="cofactor">
    <cofactor evidence="18">
        <name>heme b</name>
        <dbReference type="ChEBI" id="CHEBI:60344"/>
    </cofactor>
    <text evidence="18">Binds 1 heme b (iron(II)-protoporphyrin IX) group per subunit.</text>
</comment>
<proteinExistence type="inferred from homology"/>
<feature type="binding site" evidence="15">
    <location>
        <position position="244"/>
    </location>
    <ligand>
        <name>Ca(2+)</name>
        <dbReference type="ChEBI" id="CHEBI:29108"/>
        <label>2</label>
    </ligand>
</feature>
<dbReference type="GO" id="GO:0005576">
    <property type="term" value="C:extracellular region"/>
    <property type="evidence" value="ECO:0007669"/>
    <property type="project" value="UniProtKB-SubCell"/>
</dbReference>
<evidence type="ECO:0000259" key="19">
    <source>
        <dbReference type="PROSITE" id="PS50873"/>
    </source>
</evidence>
<evidence type="ECO:0000256" key="8">
    <source>
        <dbReference type="ARBA" id="ARBA00022729"/>
    </source>
</evidence>
<keyword evidence="10 18" id="KW-0408">Iron</keyword>
<dbReference type="PROSITE" id="PS50873">
    <property type="entry name" value="PEROXIDASE_4"/>
    <property type="match status" value="1"/>
</dbReference>
<keyword evidence="21" id="KW-1185">Reference proteome</keyword>
<keyword evidence="7 15" id="KW-0479">Metal-binding</keyword>
<keyword evidence="11 17" id="KW-1015">Disulfide bond</keyword>
<keyword evidence="4 18" id="KW-0964">Secreted</keyword>
<dbReference type="PANTHER" id="PTHR31517:SF17">
    <property type="entry name" value="PEROXIDASE 6"/>
    <property type="match status" value="1"/>
</dbReference>
<feature type="binding site" evidence="15">
    <location>
        <position position="71"/>
    </location>
    <ligand>
        <name>Ca(2+)</name>
        <dbReference type="ChEBI" id="CHEBI:29108"/>
        <label>1</label>
    </ligand>
</feature>
<dbReference type="PANTHER" id="PTHR31517">
    <property type="match status" value="1"/>
</dbReference>
<keyword evidence="6 18" id="KW-0349">Heme</keyword>
<dbReference type="SUPFAM" id="SSF48113">
    <property type="entry name" value="Heme-dependent peroxidases"/>
    <property type="match status" value="1"/>
</dbReference>
<comment type="subcellular location">
    <subcellularLocation>
        <location evidence="18">Secreted</location>
    </subcellularLocation>
</comment>
<organism evidence="20 21">
    <name type="scientific">Manihot esculenta</name>
    <name type="common">Cassava</name>
    <name type="synonym">Jatropha manihot</name>
    <dbReference type="NCBI Taxonomy" id="3983"/>
    <lineage>
        <taxon>Eukaryota</taxon>
        <taxon>Viridiplantae</taxon>
        <taxon>Streptophyta</taxon>
        <taxon>Embryophyta</taxon>
        <taxon>Tracheophyta</taxon>
        <taxon>Spermatophyta</taxon>
        <taxon>Magnoliopsida</taxon>
        <taxon>eudicotyledons</taxon>
        <taxon>Gunneridae</taxon>
        <taxon>Pentapetalae</taxon>
        <taxon>rosids</taxon>
        <taxon>fabids</taxon>
        <taxon>Malpighiales</taxon>
        <taxon>Euphorbiaceae</taxon>
        <taxon>Crotonoideae</taxon>
        <taxon>Manihoteae</taxon>
        <taxon>Manihot</taxon>
    </lineage>
</organism>
<feature type="binding site" evidence="15">
    <location>
        <position position="85"/>
    </location>
    <ligand>
        <name>Ca(2+)</name>
        <dbReference type="ChEBI" id="CHEBI:29108"/>
        <label>1</label>
    </ligand>
</feature>
<dbReference type="PROSITE" id="PS00436">
    <property type="entry name" value="PEROXIDASE_2"/>
    <property type="match status" value="1"/>
</dbReference>
<dbReference type="InterPro" id="IPR033905">
    <property type="entry name" value="Secretory_peroxidase"/>
</dbReference>
<dbReference type="CDD" id="cd00693">
    <property type="entry name" value="secretory_peroxidase"/>
    <property type="match status" value="1"/>
</dbReference>
<evidence type="ECO:0000256" key="5">
    <source>
        <dbReference type="ARBA" id="ARBA00022559"/>
    </source>
</evidence>
<dbReference type="InterPro" id="IPR010255">
    <property type="entry name" value="Haem_peroxidase_sf"/>
</dbReference>
<evidence type="ECO:0000256" key="3">
    <source>
        <dbReference type="ARBA" id="ARBA00012313"/>
    </source>
</evidence>
<evidence type="ECO:0000256" key="13">
    <source>
        <dbReference type="PIRSR" id="PIRSR600823-1"/>
    </source>
</evidence>
<evidence type="ECO:0000256" key="4">
    <source>
        <dbReference type="ARBA" id="ARBA00022525"/>
    </source>
</evidence>
<dbReference type="GO" id="GO:0006979">
    <property type="term" value="P:response to oxidative stress"/>
    <property type="evidence" value="ECO:0007669"/>
    <property type="project" value="UniProtKB-UniRule"/>
</dbReference>
<feature type="binding site" evidence="14">
    <location>
        <position position="161"/>
    </location>
    <ligand>
        <name>substrate</name>
    </ligand>
</feature>
<feature type="binding site" evidence="15">
    <location>
        <position position="252"/>
    </location>
    <ligand>
        <name>Ca(2+)</name>
        <dbReference type="ChEBI" id="CHEBI:29108"/>
        <label>2</label>
    </ligand>
</feature>
<evidence type="ECO:0000256" key="11">
    <source>
        <dbReference type="ARBA" id="ARBA00023157"/>
    </source>
</evidence>
<accession>A0A2C9VW53</accession>
<feature type="site" description="Transition state stabilizer" evidence="16">
    <location>
        <position position="59"/>
    </location>
</feature>
<dbReference type="PRINTS" id="PR00458">
    <property type="entry name" value="PEROXIDASE"/>
</dbReference>
<dbReference type="PRINTS" id="PR00461">
    <property type="entry name" value="PLPEROXIDASE"/>
</dbReference>
<feature type="disulfide bond" evidence="17">
    <location>
        <begin position="198"/>
        <end position="230"/>
    </location>
</feature>
<evidence type="ECO:0000256" key="1">
    <source>
        <dbReference type="ARBA" id="ARBA00000189"/>
    </source>
</evidence>
<evidence type="ECO:0000256" key="7">
    <source>
        <dbReference type="ARBA" id="ARBA00022723"/>
    </source>
</evidence>
<evidence type="ECO:0000256" key="9">
    <source>
        <dbReference type="ARBA" id="ARBA00023002"/>
    </source>
</evidence>
<dbReference type="OMA" id="EEMSAFN"/>
<feature type="binding site" evidence="15">
    <location>
        <position position="192"/>
    </location>
    <ligand>
        <name>Ca(2+)</name>
        <dbReference type="ChEBI" id="CHEBI:29108"/>
        <label>2</label>
    </ligand>
</feature>
<dbReference type="Pfam" id="PF00141">
    <property type="entry name" value="peroxidase"/>
    <property type="match status" value="1"/>
</dbReference>
<feature type="binding site" evidence="15">
    <location>
        <position position="67"/>
    </location>
    <ligand>
        <name>Ca(2+)</name>
        <dbReference type="ChEBI" id="CHEBI:29108"/>
        <label>1</label>
    </ligand>
</feature>
<keyword evidence="8 18" id="KW-0732">Signal</keyword>
<evidence type="ECO:0000256" key="17">
    <source>
        <dbReference type="PIRSR" id="PIRSR600823-5"/>
    </source>
</evidence>
<protein>
    <recommendedName>
        <fullName evidence="3 18">Peroxidase</fullName>
        <ecNumber evidence="3 18">1.11.1.7</ecNumber>
    </recommendedName>
</protein>
<feature type="disulfide bond" evidence="17">
    <location>
        <begin position="65"/>
        <end position="70"/>
    </location>
</feature>
<keyword evidence="15 18" id="KW-0106">Calcium</keyword>
<reference evidence="21" key="1">
    <citation type="journal article" date="2016" name="Nat. Biotechnol.">
        <title>Sequencing wild and cultivated cassava and related species reveals extensive interspecific hybridization and genetic diversity.</title>
        <authorList>
            <person name="Bredeson J.V."/>
            <person name="Lyons J.B."/>
            <person name="Prochnik S.E."/>
            <person name="Wu G.A."/>
            <person name="Ha C.M."/>
            <person name="Edsinger-Gonzales E."/>
            <person name="Grimwood J."/>
            <person name="Schmutz J."/>
            <person name="Rabbi I.Y."/>
            <person name="Egesi C."/>
            <person name="Nauluvula P."/>
            <person name="Lebot V."/>
            <person name="Ndunguru J."/>
            <person name="Mkamilo G."/>
            <person name="Bart R.S."/>
            <person name="Setter T.L."/>
            <person name="Gleadow R.M."/>
            <person name="Kulakow P."/>
            <person name="Ferguson M.E."/>
            <person name="Rounsley S."/>
            <person name="Rokhsar D.S."/>
        </authorList>
    </citation>
    <scope>NUCLEOTIDE SEQUENCE [LARGE SCALE GENOMIC DNA]</scope>
    <source>
        <strain evidence="21">cv. AM560-2</strain>
    </source>
</reference>
<feature type="active site" description="Proton acceptor" evidence="13">
    <location>
        <position position="63"/>
    </location>
</feature>
<comment type="function">
    <text evidence="2">Removal of H(2)O(2), oxidation of toxic reductants, biosynthesis and degradation of lignin, suberization, auxin catabolism, response to environmental stresses such as wounding, pathogen attack and oxidative stress. These functions might be dependent on each isozyme/isoform in each plant tissue.</text>
</comment>
<dbReference type="EMBL" id="CM004391">
    <property type="protein sequence ID" value="OAY49883.1"/>
    <property type="molecule type" value="Genomic_DNA"/>
</dbReference>
<keyword evidence="5 18" id="KW-0575">Peroxidase</keyword>
<comment type="cofactor">
    <cofactor evidence="15 18">
        <name>Ca(2+)</name>
        <dbReference type="ChEBI" id="CHEBI:29108"/>
    </cofactor>
    <text evidence="15 18">Binds 2 calcium ions per subunit.</text>
</comment>
<dbReference type="EC" id="1.11.1.7" evidence="3 18"/>
<dbReference type="Proteomes" id="UP000091857">
    <property type="component" value="Chromosome 5"/>
</dbReference>
<feature type="chain" id="PRO_5011832498" description="Peroxidase" evidence="18">
    <location>
        <begin position="22"/>
        <end position="328"/>
    </location>
</feature>
<evidence type="ECO:0000256" key="16">
    <source>
        <dbReference type="PIRSR" id="PIRSR600823-4"/>
    </source>
</evidence>
<evidence type="ECO:0000256" key="14">
    <source>
        <dbReference type="PIRSR" id="PIRSR600823-2"/>
    </source>
</evidence>
<evidence type="ECO:0000256" key="6">
    <source>
        <dbReference type="ARBA" id="ARBA00022617"/>
    </source>
</evidence>
<dbReference type="InterPro" id="IPR019794">
    <property type="entry name" value="Peroxidases_AS"/>
</dbReference>
<evidence type="ECO:0000256" key="15">
    <source>
        <dbReference type="PIRSR" id="PIRSR600823-3"/>
    </source>
</evidence>
<dbReference type="GO" id="GO:0042744">
    <property type="term" value="P:hydrogen peroxide catabolic process"/>
    <property type="evidence" value="ECO:0007669"/>
    <property type="project" value="UniProtKB-KW"/>
</dbReference>
<dbReference type="GO" id="GO:0046872">
    <property type="term" value="F:metal ion binding"/>
    <property type="evidence" value="ECO:0007669"/>
    <property type="project" value="UniProtKB-UniRule"/>
</dbReference>
<feature type="signal peptide" evidence="18">
    <location>
        <begin position="1"/>
        <end position="21"/>
    </location>
</feature>
<sequence length="328" mass="36135">MATPLSLFLFLLLTFIPFSQSKLSLDYYAKTCPQFQEIIQKVVTQKQKDSPITAAAVLRLFFHDCEVGGCDGSILISSTAFNKAERDAEPNLVLPGDAFDVILRAKTALEIQCPGIVSCSDILATAARDLVSMVGGPQYNVPLGRKDGLESNASRVEANLPTPNMPLSKVISLYTSKGFTVQEMVALAGARTIGFSPCKEFSNRLFNFSKTSDTDPALSPKYAEALKKLCANYTQDASMTAFNDVITPNKFDNMYYQNLQKGLGLLPVDQAMAVDERTKPFVHLYASNDTAFLQDFGRAMEKLSVYKVKTGKEGEVRRRCDHFNTVNL</sequence>
<feature type="disulfide bond" evidence="17">
    <location>
        <begin position="32"/>
        <end position="113"/>
    </location>
</feature>
<dbReference type="Gene3D" id="1.10.420.10">
    <property type="entry name" value="Peroxidase, domain 2"/>
    <property type="match status" value="1"/>
</dbReference>
<dbReference type="STRING" id="3983.A0A2C9VW53"/>
<evidence type="ECO:0000256" key="18">
    <source>
        <dbReference type="RuleBase" id="RU362060"/>
    </source>
</evidence>
<evidence type="ECO:0000313" key="20">
    <source>
        <dbReference type="EMBL" id="OAY49883.1"/>
    </source>
</evidence>
<feature type="domain" description="Plant heme peroxidase family profile" evidence="19">
    <location>
        <begin position="22"/>
        <end position="324"/>
    </location>
</feature>
<dbReference type="GO" id="GO:0140825">
    <property type="term" value="F:lactoperoxidase activity"/>
    <property type="evidence" value="ECO:0007669"/>
    <property type="project" value="UniProtKB-EC"/>
</dbReference>
<dbReference type="FunFam" id="1.10.520.10:FF:000008">
    <property type="entry name" value="Peroxidase"/>
    <property type="match status" value="1"/>
</dbReference>
<dbReference type="InterPro" id="IPR000823">
    <property type="entry name" value="Peroxidase_pln"/>
</dbReference>
<gene>
    <name evidence="20" type="ORF">MANES_05G091500v8</name>
</gene>
<evidence type="ECO:0000256" key="2">
    <source>
        <dbReference type="ARBA" id="ARBA00002322"/>
    </source>
</evidence>
<keyword evidence="9 18" id="KW-0560">Oxidoreductase</keyword>
<dbReference type="GO" id="GO:0020037">
    <property type="term" value="F:heme binding"/>
    <property type="evidence" value="ECO:0007669"/>
    <property type="project" value="UniProtKB-UniRule"/>
</dbReference>
<evidence type="ECO:0000313" key="21">
    <source>
        <dbReference type="Proteomes" id="UP000091857"/>
    </source>
</evidence>
<comment type="catalytic activity">
    <reaction evidence="1 18">
        <text>2 a phenolic donor + H2O2 = 2 a phenolic radical donor + 2 H2O</text>
        <dbReference type="Rhea" id="RHEA:56136"/>
        <dbReference type="ChEBI" id="CHEBI:15377"/>
        <dbReference type="ChEBI" id="CHEBI:16240"/>
        <dbReference type="ChEBI" id="CHEBI:139520"/>
        <dbReference type="ChEBI" id="CHEBI:139521"/>
        <dbReference type="EC" id="1.11.1.7"/>
    </reaction>
</comment>
<feature type="binding site" evidence="15">
    <location>
        <position position="247"/>
    </location>
    <ligand>
        <name>Ca(2+)</name>
        <dbReference type="ChEBI" id="CHEBI:29108"/>
        <label>2</label>
    </ligand>
</feature>
<name>A0A2C9VW53_MANES</name>
<keyword evidence="12 18" id="KW-0376">Hydrogen peroxide</keyword>
<feature type="binding site" evidence="15">
    <location>
        <position position="69"/>
    </location>
    <ligand>
        <name>Ca(2+)</name>
        <dbReference type="ChEBI" id="CHEBI:29108"/>
        <label>1</label>
    </ligand>
</feature>
<comment type="caution">
    <text evidence="20">The sequence shown here is derived from an EMBL/GenBank/DDBJ whole genome shotgun (WGS) entry which is preliminary data.</text>
</comment>
<feature type="binding site" evidence="15">
    <location>
        <position position="73"/>
    </location>
    <ligand>
        <name>Ca(2+)</name>
        <dbReference type="ChEBI" id="CHEBI:29108"/>
        <label>1</label>
    </ligand>
</feature>
<dbReference type="Gramene" id="Manes.05G091500.1.v8.1">
    <property type="protein sequence ID" value="Manes.05G091500.1.v8.1.CDS.1"/>
    <property type="gene ID" value="Manes.05G091500.v8.1"/>
</dbReference>
<feature type="binding site" evidence="15">
    <location>
        <position position="64"/>
    </location>
    <ligand>
        <name>Ca(2+)</name>
        <dbReference type="ChEBI" id="CHEBI:29108"/>
        <label>1</label>
    </ligand>
</feature>